<feature type="region of interest" description="Disordered" evidence="13">
    <location>
        <begin position="22"/>
        <end position="57"/>
    </location>
</feature>
<dbReference type="Gene3D" id="3.30.200.20">
    <property type="entry name" value="Phosphorylase Kinase, domain 1"/>
    <property type="match status" value="1"/>
</dbReference>
<reference evidence="16" key="1">
    <citation type="submission" date="2014-05" db="EMBL/GenBank/DDBJ databases">
        <title>The transcriptome of the halophilic microalga Tetraselmis sp. GSL018 isolated from the Great Salt Lake, Utah.</title>
        <authorList>
            <person name="Jinkerson R.E."/>
            <person name="D'Adamo S."/>
            <person name="Posewitz M.C."/>
        </authorList>
    </citation>
    <scope>NUCLEOTIDE SEQUENCE</scope>
    <source>
        <strain evidence="16">GSL018</strain>
    </source>
</reference>
<dbReference type="InterPro" id="IPR001245">
    <property type="entry name" value="Ser-Thr/Tyr_kinase_cat_dom"/>
</dbReference>
<evidence type="ECO:0000256" key="13">
    <source>
        <dbReference type="SAM" id="MobiDB-lite"/>
    </source>
</evidence>
<evidence type="ECO:0000313" key="16">
    <source>
        <dbReference type="EMBL" id="JAC63869.1"/>
    </source>
</evidence>
<comment type="similarity">
    <text evidence="2">Belongs to the protein kinase superfamily. TKL Ser/Thr protein kinase family. RAF subfamily.</text>
</comment>
<dbReference type="EC" id="2.7.11.1" evidence="3"/>
<evidence type="ECO:0000256" key="9">
    <source>
        <dbReference type="ARBA" id="ARBA00023136"/>
    </source>
</evidence>
<feature type="compositionally biased region" description="Low complexity" evidence="13">
    <location>
        <begin position="362"/>
        <end position="375"/>
    </location>
</feature>
<feature type="binding site" evidence="12">
    <location>
        <position position="553"/>
    </location>
    <ligand>
        <name>ATP</name>
        <dbReference type="ChEBI" id="CHEBI:30616"/>
    </ligand>
</feature>
<dbReference type="PRINTS" id="PR00109">
    <property type="entry name" value="TYRKINASE"/>
</dbReference>
<dbReference type="PANTHER" id="PTHR44329">
    <property type="entry name" value="SERINE/THREONINE-PROTEIN KINASE TNNI3K-RELATED"/>
    <property type="match status" value="1"/>
</dbReference>
<dbReference type="EMBL" id="GBEZ01022995">
    <property type="protein sequence ID" value="JAC63869.1"/>
    <property type="molecule type" value="Transcribed_RNA"/>
</dbReference>
<evidence type="ECO:0000256" key="2">
    <source>
        <dbReference type="ARBA" id="ARBA00010507"/>
    </source>
</evidence>
<feature type="region of interest" description="Disordered" evidence="13">
    <location>
        <begin position="360"/>
        <end position="385"/>
    </location>
</feature>
<dbReference type="InterPro" id="IPR000719">
    <property type="entry name" value="Prot_kinase_dom"/>
</dbReference>
<feature type="region of interest" description="Disordered" evidence="13">
    <location>
        <begin position="785"/>
        <end position="804"/>
    </location>
</feature>
<dbReference type="InterPro" id="IPR017441">
    <property type="entry name" value="Protein_kinase_ATP_BS"/>
</dbReference>
<proteinExistence type="inferred from homology"/>
<feature type="compositionally biased region" description="Gly residues" evidence="13">
    <location>
        <begin position="305"/>
        <end position="316"/>
    </location>
</feature>
<name>A0A061QZG3_9CHLO</name>
<keyword evidence="8 12" id="KW-0067">ATP-binding</keyword>
<dbReference type="SUPFAM" id="SSF56112">
    <property type="entry name" value="Protein kinase-like (PK-like)"/>
    <property type="match status" value="1"/>
</dbReference>
<dbReference type="EMBL" id="GBEZ01027725">
    <property type="protein sequence ID" value="JAC59619.1"/>
    <property type="molecule type" value="Transcribed_RNA"/>
</dbReference>
<dbReference type="GO" id="GO:0004674">
    <property type="term" value="F:protein serine/threonine kinase activity"/>
    <property type="evidence" value="ECO:0007669"/>
    <property type="project" value="UniProtKB-KW"/>
</dbReference>
<evidence type="ECO:0000256" key="5">
    <source>
        <dbReference type="ARBA" id="ARBA00022679"/>
    </source>
</evidence>
<dbReference type="AlphaFoldDB" id="A0A061QZG3"/>
<dbReference type="Pfam" id="PF14381">
    <property type="entry name" value="EDR1_CTR1_ARMC3_pept"/>
    <property type="match status" value="1"/>
</dbReference>
<evidence type="ECO:0000259" key="14">
    <source>
        <dbReference type="PROSITE" id="PS50011"/>
    </source>
</evidence>
<evidence type="ECO:0000256" key="11">
    <source>
        <dbReference type="ARBA" id="ARBA00048679"/>
    </source>
</evidence>
<keyword evidence="5" id="KW-0808">Transferase</keyword>
<evidence type="ECO:0000256" key="10">
    <source>
        <dbReference type="ARBA" id="ARBA00047899"/>
    </source>
</evidence>
<dbReference type="PROSITE" id="PS00108">
    <property type="entry name" value="PROTEIN_KINASE_ST"/>
    <property type="match status" value="1"/>
</dbReference>
<evidence type="ECO:0000256" key="12">
    <source>
        <dbReference type="PROSITE-ProRule" id="PRU10141"/>
    </source>
</evidence>
<protein>
    <recommendedName>
        <fullName evidence="3">non-specific serine/threonine protein kinase</fullName>
        <ecNumber evidence="3">2.7.11.1</ecNumber>
    </recommendedName>
</protein>
<dbReference type="PANTHER" id="PTHR44329:SF298">
    <property type="entry name" value="MIXED LINEAGE KINASE DOMAIN-LIKE PROTEIN"/>
    <property type="match status" value="1"/>
</dbReference>
<evidence type="ECO:0000256" key="7">
    <source>
        <dbReference type="ARBA" id="ARBA00022777"/>
    </source>
</evidence>
<feature type="domain" description="Protein kinase" evidence="14">
    <location>
        <begin position="526"/>
        <end position="787"/>
    </location>
</feature>
<dbReference type="PROSITE" id="PS50011">
    <property type="entry name" value="PROTEIN_KINASE_DOM"/>
    <property type="match status" value="1"/>
</dbReference>
<evidence type="ECO:0000256" key="3">
    <source>
        <dbReference type="ARBA" id="ARBA00012513"/>
    </source>
</evidence>
<evidence type="ECO:0000256" key="8">
    <source>
        <dbReference type="ARBA" id="ARBA00022840"/>
    </source>
</evidence>
<dbReference type="InterPro" id="IPR008271">
    <property type="entry name" value="Ser/Thr_kinase_AS"/>
</dbReference>
<evidence type="ECO:0000256" key="1">
    <source>
        <dbReference type="ARBA" id="ARBA00004370"/>
    </source>
</evidence>
<dbReference type="InterPro" id="IPR055164">
    <property type="entry name" value="EDR1/CTR1/ARMC3-like_pept-like"/>
</dbReference>
<sequence>MSSFKHLMKRWLGNQNCTQRLTYPAEDTTAQHMTVDPQDESDAGSGREGEEDQPATAEYDLESDLRACSAVLSLAAPSPTSARAEALSKKYWNDGKLSSEDQICDGFYDVNGEFPELGSSDAFPYFEFLCQFEPDFCDSREVVVVNGEKDDELRGVEMEASQAFFAACPQGMVAAASAVARVVAAHMGGPAMHDGELYPFWSSASARLKLALHSTHDGALGPGGLLVPIGRVRPGLSRHRALLFKYLADTLCIPCQLLRARDCGVSGDLLSMIVLLIDGSEFLLDLMQKPGNMVTPEDWFAGEGSLDGGGRSGPGGVAPVPGGEQGSPLAAQRYLRDPEGLSSPGSVQDGPEEIRYSEAKNAAGSRGAAEGSGPSQQDSHPPGAPRAWAELRIAEAPLQDLIDLTSPSPAAMAKRAAARDVAHAGPRFQPTVRPLSPLRNRAPAGVEASGDKGATQVGRGSQASIIRRDSLSEQGHLDLPADNIQQDVESSSSSTDEDTDGAQEESTQGHRVWEPITDCLIDMHEVQMMQRLGVGSYGEVYRAEWQGTEVAVKLFLEQQMTDAVQAEFLQEVRIMKELRHPNIVQFMGATWKPHGIVMQYMHRGSLFRILHRNAKGKRLHLHRRLRMALDVALGMRYLHSRKPMIVHRDLKSPNLLVARDWTVRLCDFGLSKLKSNTFLSTRSTGGTPEWMAPEVLRNDRANEKSDVYSFAVIMWELMFCREPWQGTMPMQVVFLVGNNGKRLPLDWESPLNSLIEDCWQEDALRRPTFDEIYRRLKEVQCPINSNFEEDSTSSGGAPTAPSES</sequence>
<keyword evidence="7 16" id="KW-0418">Kinase</keyword>
<comment type="catalytic activity">
    <reaction evidence="11">
        <text>L-seryl-[protein] + ATP = O-phospho-L-seryl-[protein] + ADP + H(+)</text>
        <dbReference type="Rhea" id="RHEA:17989"/>
        <dbReference type="Rhea" id="RHEA-COMP:9863"/>
        <dbReference type="Rhea" id="RHEA-COMP:11604"/>
        <dbReference type="ChEBI" id="CHEBI:15378"/>
        <dbReference type="ChEBI" id="CHEBI:29999"/>
        <dbReference type="ChEBI" id="CHEBI:30616"/>
        <dbReference type="ChEBI" id="CHEBI:83421"/>
        <dbReference type="ChEBI" id="CHEBI:456216"/>
        <dbReference type="EC" id="2.7.11.1"/>
    </reaction>
</comment>
<keyword evidence="9" id="KW-0472">Membrane</keyword>
<dbReference type="FunFam" id="3.30.200.20:FF:000060">
    <property type="entry name" value="Serine/threonine-protein kinase isoform 1"/>
    <property type="match status" value="1"/>
</dbReference>
<dbReference type="Pfam" id="PF07714">
    <property type="entry name" value="PK_Tyr_Ser-Thr"/>
    <property type="match status" value="1"/>
</dbReference>
<comment type="catalytic activity">
    <reaction evidence="10">
        <text>L-threonyl-[protein] + ATP = O-phospho-L-threonyl-[protein] + ADP + H(+)</text>
        <dbReference type="Rhea" id="RHEA:46608"/>
        <dbReference type="Rhea" id="RHEA-COMP:11060"/>
        <dbReference type="Rhea" id="RHEA-COMP:11605"/>
        <dbReference type="ChEBI" id="CHEBI:15378"/>
        <dbReference type="ChEBI" id="CHEBI:30013"/>
        <dbReference type="ChEBI" id="CHEBI:30616"/>
        <dbReference type="ChEBI" id="CHEBI:61977"/>
        <dbReference type="ChEBI" id="CHEBI:456216"/>
        <dbReference type="EC" id="2.7.11.1"/>
    </reaction>
</comment>
<evidence type="ECO:0000313" key="15">
    <source>
        <dbReference type="EMBL" id="JAC59619.1"/>
    </source>
</evidence>
<dbReference type="GO" id="GO:0016020">
    <property type="term" value="C:membrane"/>
    <property type="evidence" value="ECO:0007669"/>
    <property type="project" value="UniProtKB-SubCell"/>
</dbReference>
<accession>A0A061QZG3</accession>
<feature type="region of interest" description="Disordered" evidence="13">
    <location>
        <begin position="415"/>
        <end position="463"/>
    </location>
</feature>
<dbReference type="InterPro" id="IPR011009">
    <property type="entry name" value="Kinase-like_dom_sf"/>
</dbReference>
<dbReference type="Gene3D" id="1.10.510.10">
    <property type="entry name" value="Transferase(Phosphotransferase) domain 1"/>
    <property type="match status" value="1"/>
</dbReference>
<gene>
    <name evidence="16" type="primary">MLTK</name>
    <name evidence="16" type="ORF">TSPGSL018_19585</name>
    <name evidence="15" type="ORF">TSPGSL018_30995</name>
</gene>
<dbReference type="FunFam" id="1.10.510.10:FF:000476">
    <property type="entry name" value="PAS domain-containing protein tyrosine kinase family protein"/>
    <property type="match status" value="1"/>
</dbReference>
<dbReference type="PROSITE" id="PS00107">
    <property type="entry name" value="PROTEIN_KINASE_ATP"/>
    <property type="match status" value="1"/>
</dbReference>
<organism evidence="16">
    <name type="scientific">Tetraselmis sp. GSL018</name>
    <dbReference type="NCBI Taxonomy" id="582737"/>
    <lineage>
        <taxon>Eukaryota</taxon>
        <taxon>Viridiplantae</taxon>
        <taxon>Chlorophyta</taxon>
        <taxon>core chlorophytes</taxon>
        <taxon>Chlorodendrophyceae</taxon>
        <taxon>Chlorodendrales</taxon>
        <taxon>Chlorodendraceae</taxon>
        <taxon>Tetraselmis</taxon>
    </lineage>
</organism>
<dbReference type="InterPro" id="IPR051681">
    <property type="entry name" value="Ser/Thr_Kinases-Pseudokinases"/>
</dbReference>
<keyword evidence="6 12" id="KW-0547">Nucleotide-binding</keyword>
<evidence type="ECO:0000256" key="4">
    <source>
        <dbReference type="ARBA" id="ARBA00022527"/>
    </source>
</evidence>
<keyword evidence="4" id="KW-0723">Serine/threonine-protein kinase</keyword>
<dbReference type="SMART" id="SM00220">
    <property type="entry name" value="S_TKc"/>
    <property type="match status" value="1"/>
</dbReference>
<dbReference type="CDD" id="cd13999">
    <property type="entry name" value="STKc_MAP3K-like"/>
    <property type="match status" value="1"/>
</dbReference>
<feature type="region of interest" description="Disordered" evidence="13">
    <location>
        <begin position="481"/>
        <end position="511"/>
    </location>
</feature>
<evidence type="ECO:0000256" key="6">
    <source>
        <dbReference type="ARBA" id="ARBA00022741"/>
    </source>
</evidence>
<comment type="subcellular location">
    <subcellularLocation>
        <location evidence="1">Membrane</location>
    </subcellularLocation>
</comment>
<feature type="region of interest" description="Disordered" evidence="13">
    <location>
        <begin position="297"/>
        <end position="328"/>
    </location>
</feature>
<dbReference type="GO" id="GO:0005524">
    <property type="term" value="F:ATP binding"/>
    <property type="evidence" value="ECO:0007669"/>
    <property type="project" value="UniProtKB-UniRule"/>
</dbReference>